<sequence>MAQALHVGIAGLGVSLERLALGGFLGQLLAQRFFDLARVGLQFGGGGVVRLQPFAQGLQFGVTVGATLKQRALLRFAVVQASTQRIAFGMKLSRALHQLPETGGEMI</sequence>
<dbReference type="EMBL" id="FKIF01000008">
    <property type="protein sequence ID" value="SAI73322.1"/>
    <property type="molecule type" value="Genomic_DNA"/>
</dbReference>
<organism evidence="1 2">
    <name type="scientific">Bordetella ansorpii</name>
    <dbReference type="NCBI Taxonomy" id="288768"/>
    <lineage>
        <taxon>Bacteria</taxon>
        <taxon>Pseudomonadati</taxon>
        <taxon>Pseudomonadota</taxon>
        <taxon>Betaproteobacteria</taxon>
        <taxon>Burkholderiales</taxon>
        <taxon>Alcaligenaceae</taxon>
        <taxon>Bordetella</taxon>
    </lineage>
</organism>
<gene>
    <name evidence="1" type="ORF">SAMEA3906486_04601</name>
</gene>
<accession>A0A157SSB0</accession>
<evidence type="ECO:0000313" key="1">
    <source>
        <dbReference type="EMBL" id="SAI73322.1"/>
    </source>
</evidence>
<proteinExistence type="predicted"/>
<keyword evidence="2" id="KW-1185">Reference proteome</keyword>
<name>A0A157SSB0_9BORD</name>
<evidence type="ECO:0000313" key="2">
    <source>
        <dbReference type="Proteomes" id="UP000076848"/>
    </source>
</evidence>
<dbReference type="AlphaFoldDB" id="A0A157SSB0"/>
<reference evidence="1 2" key="1">
    <citation type="submission" date="2016-04" db="EMBL/GenBank/DDBJ databases">
        <authorList>
            <consortium name="Pathogen Informatics"/>
        </authorList>
    </citation>
    <scope>NUCLEOTIDE SEQUENCE [LARGE SCALE GENOMIC DNA]</scope>
    <source>
        <strain evidence="1 2">H050680373</strain>
    </source>
</reference>
<protein>
    <submittedName>
        <fullName evidence="1">Uncharacterized protein</fullName>
    </submittedName>
</protein>
<dbReference type="Proteomes" id="UP000076848">
    <property type="component" value="Unassembled WGS sequence"/>
</dbReference>